<name>A0A813YD53_9BILA</name>
<dbReference type="EMBL" id="CAJNOC010001669">
    <property type="protein sequence ID" value="CAF0882611.1"/>
    <property type="molecule type" value="Genomic_DNA"/>
</dbReference>
<protein>
    <submittedName>
        <fullName evidence="1">Uncharacterized protein</fullName>
    </submittedName>
</protein>
<reference evidence="1" key="1">
    <citation type="submission" date="2021-02" db="EMBL/GenBank/DDBJ databases">
        <authorList>
            <person name="Nowell W R."/>
        </authorList>
    </citation>
    <scope>NUCLEOTIDE SEQUENCE</scope>
    <source>
        <strain evidence="1">Ploen Becks lab</strain>
    </source>
</reference>
<dbReference type="AlphaFoldDB" id="A0A813YD53"/>
<organism evidence="1 2">
    <name type="scientific">Brachionus calyciflorus</name>
    <dbReference type="NCBI Taxonomy" id="104777"/>
    <lineage>
        <taxon>Eukaryota</taxon>
        <taxon>Metazoa</taxon>
        <taxon>Spiralia</taxon>
        <taxon>Gnathifera</taxon>
        <taxon>Rotifera</taxon>
        <taxon>Eurotatoria</taxon>
        <taxon>Monogononta</taxon>
        <taxon>Pseudotrocha</taxon>
        <taxon>Ploima</taxon>
        <taxon>Brachionidae</taxon>
        <taxon>Brachionus</taxon>
    </lineage>
</organism>
<evidence type="ECO:0000313" key="2">
    <source>
        <dbReference type="Proteomes" id="UP000663879"/>
    </source>
</evidence>
<keyword evidence="2" id="KW-1185">Reference proteome</keyword>
<dbReference type="OrthoDB" id="10145014at2759"/>
<dbReference type="Proteomes" id="UP000663879">
    <property type="component" value="Unassembled WGS sequence"/>
</dbReference>
<gene>
    <name evidence="1" type="ORF">OXX778_LOCUS10492</name>
</gene>
<proteinExistence type="predicted"/>
<sequence length="78" mass="8756">MSASSYFQKGLKQFKQGNKEEAKNYFIKASQCSDADDLKHDWKHMVHENGLSSSEIQSFASRFLDNRGPGGVIICSIL</sequence>
<comment type="caution">
    <text evidence="1">The sequence shown here is derived from an EMBL/GenBank/DDBJ whole genome shotgun (WGS) entry which is preliminary data.</text>
</comment>
<evidence type="ECO:0000313" key="1">
    <source>
        <dbReference type="EMBL" id="CAF0882611.1"/>
    </source>
</evidence>
<accession>A0A813YD53</accession>